<proteinExistence type="predicted"/>
<evidence type="ECO:0000313" key="2">
    <source>
        <dbReference type="EMBL" id="MBS4181815.1"/>
    </source>
</evidence>
<reference evidence="2" key="1">
    <citation type="submission" date="2021-05" db="EMBL/GenBank/DDBJ databases">
        <title>Novel Bacillus species.</title>
        <authorList>
            <person name="Liu G."/>
        </authorList>
    </citation>
    <scope>NUCLEOTIDE SEQUENCE</scope>
    <source>
        <strain evidence="2">FJAT-50051</strain>
    </source>
</reference>
<evidence type="ECO:0000256" key="1">
    <source>
        <dbReference type="SAM" id="MobiDB-lite"/>
    </source>
</evidence>
<protein>
    <submittedName>
        <fullName evidence="2">Uncharacterized protein</fullName>
    </submittedName>
</protein>
<feature type="compositionally biased region" description="Basic and acidic residues" evidence="1">
    <location>
        <begin position="1"/>
        <end position="10"/>
    </location>
</feature>
<comment type="caution">
    <text evidence="2">The sequence shown here is derived from an EMBL/GenBank/DDBJ whole genome shotgun (WGS) entry which is preliminary data.</text>
</comment>
<dbReference type="EMBL" id="JAGYPE010000002">
    <property type="protein sequence ID" value="MBS4181815.1"/>
    <property type="molecule type" value="Genomic_DNA"/>
</dbReference>
<accession>A0A942SWW6</accession>
<sequence>MAHPFLERDPSPTSAGGRAYAWSPPEHPDVTLHTPAQAPEADRVGAVELDEPTPVWVELDYDEIGHLTTRGFAIAASERAVLVDTAWPGRLQKEWVPRPLVTHRQLTPRGKVDAEIAQIRRDLARQREREHKRAR</sequence>
<feature type="region of interest" description="Disordered" evidence="1">
    <location>
        <begin position="1"/>
        <end position="40"/>
    </location>
</feature>
<gene>
    <name evidence="2" type="ORF">KHB02_10485</name>
</gene>
<dbReference type="AlphaFoldDB" id="A0A942SWW6"/>
<name>A0A942SWW6_9BACI</name>
<organism evidence="2">
    <name type="scientific">Neobacillus citreus</name>
    <dbReference type="NCBI Taxonomy" id="2833578"/>
    <lineage>
        <taxon>Bacteria</taxon>
        <taxon>Bacillati</taxon>
        <taxon>Bacillota</taxon>
        <taxon>Bacilli</taxon>
        <taxon>Bacillales</taxon>
        <taxon>Bacillaceae</taxon>
        <taxon>Neobacillus</taxon>
    </lineage>
</organism>